<dbReference type="SUPFAM" id="SSF53686">
    <property type="entry name" value="Tryptophan synthase beta subunit-like PLP-dependent enzymes"/>
    <property type="match status" value="1"/>
</dbReference>
<evidence type="ECO:0000256" key="4">
    <source>
        <dbReference type="HAMAP-Rule" id="MF_01030"/>
    </source>
</evidence>
<feature type="modified residue" description="N6-(pyridoxal phosphate)lysine" evidence="4">
    <location>
        <position position="117"/>
    </location>
</feature>
<dbReference type="GO" id="GO:0016836">
    <property type="term" value="F:hydro-lyase activity"/>
    <property type="evidence" value="ECO:0007669"/>
    <property type="project" value="UniProtKB-UniRule"/>
</dbReference>
<comment type="catalytic activity">
    <reaction evidence="4">
        <text>D-serine = pyruvate + NH4(+)</text>
        <dbReference type="Rhea" id="RHEA:13977"/>
        <dbReference type="ChEBI" id="CHEBI:15361"/>
        <dbReference type="ChEBI" id="CHEBI:28938"/>
        <dbReference type="ChEBI" id="CHEBI:35247"/>
        <dbReference type="EC" id="4.3.1.18"/>
    </reaction>
</comment>
<comment type="cofactor">
    <cofactor evidence="1 4">
        <name>pyridoxal 5'-phosphate</name>
        <dbReference type="ChEBI" id="CHEBI:597326"/>
    </cofactor>
</comment>
<protein>
    <recommendedName>
        <fullName evidence="4">Probable D-serine dehydratase</fullName>
        <ecNumber evidence="4">4.3.1.18</ecNumber>
    </recommendedName>
    <alternativeName>
        <fullName evidence="4">D-serine deaminase</fullName>
        <shortName evidence="4">DSD</shortName>
    </alternativeName>
</protein>
<evidence type="ECO:0000259" key="5">
    <source>
        <dbReference type="Pfam" id="PF00291"/>
    </source>
</evidence>
<keyword evidence="3 4" id="KW-0456">Lyase</keyword>
<dbReference type="NCBIfam" id="TIGR02035">
    <property type="entry name" value="D_Ser_am_lyase"/>
    <property type="match status" value="1"/>
</dbReference>
<dbReference type="HAMAP" id="MF_01030">
    <property type="entry name" value="D_Ser_dehydrat"/>
    <property type="match status" value="1"/>
</dbReference>
<evidence type="ECO:0000256" key="3">
    <source>
        <dbReference type="ARBA" id="ARBA00023239"/>
    </source>
</evidence>
<dbReference type="PANTHER" id="PTHR48078">
    <property type="entry name" value="THREONINE DEHYDRATASE, MITOCHONDRIAL-RELATED"/>
    <property type="match status" value="1"/>
</dbReference>
<dbReference type="Gene3D" id="3.40.50.1100">
    <property type="match status" value="2"/>
</dbReference>
<proteinExistence type="inferred from homology"/>
<dbReference type="PANTHER" id="PTHR48078:SF9">
    <property type="entry name" value="D-SERINE DEHYDRATASE"/>
    <property type="match status" value="1"/>
</dbReference>
<evidence type="ECO:0000256" key="1">
    <source>
        <dbReference type="ARBA" id="ARBA00001933"/>
    </source>
</evidence>
<name>A0A0A3JU15_9BACL</name>
<reference evidence="6 7" key="1">
    <citation type="submission" date="2014-02" db="EMBL/GenBank/DDBJ databases">
        <title>Draft genome sequence of Lysinibacillus massiliensis CCUG 49529.</title>
        <authorList>
            <person name="Zhang F."/>
            <person name="Wang G."/>
            <person name="Zhang L."/>
        </authorList>
    </citation>
    <scope>NUCLEOTIDE SEQUENCE [LARGE SCALE GENOMIC DNA]</scope>
    <source>
        <strain evidence="6 7">CCUG 49529</strain>
    </source>
</reference>
<comment type="caution">
    <text evidence="6">The sequence shown here is derived from an EMBL/GenBank/DDBJ whole genome shotgun (WGS) entry which is preliminary data.</text>
</comment>
<gene>
    <name evidence="4" type="primary">dsdA</name>
    <name evidence="6" type="ORF">CD30_11180</name>
</gene>
<comment type="similarity">
    <text evidence="4">Belongs to the serine/threonine dehydratase family. DsdA subfamily.</text>
</comment>
<dbReference type="EC" id="4.3.1.18" evidence="4"/>
<dbReference type="GO" id="GO:0030170">
    <property type="term" value="F:pyridoxal phosphate binding"/>
    <property type="evidence" value="ECO:0007669"/>
    <property type="project" value="InterPro"/>
</dbReference>
<dbReference type="InterPro" id="IPR050147">
    <property type="entry name" value="Ser/Thr_Dehydratase"/>
</dbReference>
<accession>A0A0A3JU15</accession>
<dbReference type="AlphaFoldDB" id="A0A0A3JU15"/>
<evidence type="ECO:0000313" key="6">
    <source>
        <dbReference type="EMBL" id="KGR90497.1"/>
    </source>
</evidence>
<dbReference type="InterPro" id="IPR000634">
    <property type="entry name" value="Ser/Thr_deHydtase_PyrdxlP-BS"/>
</dbReference>
<dbReference type="GO" id="GO:0009097">
    <property type="term" value="P:isoleucine biosynthetic process"/>
    <property type="evidence" value="ECO:0007669"/>
    <property type="project" value="TreeGrafter"/>
</dbReference>
<dbReference type="InterPro" id="IPR011780">
    <property type="entry name" value="D_Ser_am_lyase"/>
</dbReference>
<dbReference type="NCBIfam" id="NF002823">
    <property type="entry name" value="PRK02991.1"/>
    <property type="match status" value="1"/>
</dbReference>
<keyword evidence="7" id="KW-1185">Reference proteome</keyword>
<evidence type="ECO:0000256" key="2">
    <source>
        <dbReference type="ARBA" id="ARBA00022898"/>
    </source>
</evidence>
<evidence type="ECO:0000313" key="7">
    <source>
        <dbReference type="Proteomes" id="UP000030595"/>
    </source>
</evidence>
<dbReference type="GO" id="GO:0036088">
    <property type="term" value="P:D-serine catabolic process"/>
    <property type="evidence" value="ECO:0007669"/>
    <property type="project" value="TreeGrafter"/>
</dbReference>
<sequence>MNKNKELNNLIHKFPLILQMIEPTNVLWINPNLNKNLRNDVSITFDEVIEAEERLKRFAPFIELAFPETKNSKGIIESDLKEIHEMKKFMEGVGGITIPGKIMQKCDYALPISGSIKARGGIYEVLKHAEKLAIEHGLLSIDENYAKLFTEEMKHFYSKYKIAVGSTGNLGLSIGIMGASLGFKVTVHMSQDAKEWKKKLLRSKGVEVIEYENDYSLAVEEGRKQAANDPMCHFVDDENSKDLFAGYAVSSLRVKEQLQEQNIAVDEEHPLFVYLPCGVGGGPGGVAYGLKEIYGSHVHIFFGEPIQSPCMLLGMMTGLHDEISVNDIGLTNITEADGLAVGRPSKFVGKLMEEILSGCYTVEDKFLFKSLRAMYEQEHIFMEPSAHAGVYGPIILLSKGSKYLSDNNLNYKMQNATHLIWSTGGNMVPEEQRQYYLSKEIEN</sequence>
<dbReference type="PROSITE" id="PS00165">
    <property type="entry name" value="DEHYDRATASE_SER_THR"/>
    <property type="match status" value="1"/>
</dbReference>
<keyword evidence="2 4" id="KW-0663">Pyridoxal phosphate</keyword>
<dbReference type="Proteomes" id="UP000030595">
    <property type="component" value="Unassembled WGS sequence"/>
</dbReference>
<dbReference type="InterPro" id="IPR036052">
    <property type="entry name" value="TrpB-like_PALP_sf"/>
</dbReference>
<dbReference type="EMBL" id="JPVQ01000018">
    <property type="protein sequence ID" value="KGR90497.1"/>
    <property type="molecule type" value="Genomic_DNA"/>
</dbReference>
<dbReference type="GO" id="GO:0008721">
    <property type="term" value="F:D-serine ammonia-lyase activity"/>
    <property type="evidence" value="ECO:0007669"/>
    <property type="project" value="UniProtKB-EC"/>
</dbReference>
<dbReference type="eggNOG" id="COG3048">
    <property type="taxonomic scope" value="Bacteria"/>
</dbReference>
<feature type="domain" description="Tryptophan synthase beta chain-like PALP" evidence="5">
    <location>
        <begin position="101"/>
        <end position="393"/>
    </location>
</feature>
<dbReference type="Pfam" id="PF00291">
    <property type="entry name" value="PALP"/>
    <property type="match status" value="1"/>
</dbReference>
<organism evidence="6 7">
    <name type="scientific">Ureibacillus massiliensis 4400831 = CIP 108448 = CCUG 49529</name>
    <dbReference type="NCBI Taxonomy" id="1211035"/>
    <lineage>
        <taxon>Bacteria</taxon>
        <taxon>Bacillati</taxon>
        <taxon>Bacillota</taxon>
        <taxon>Bacilli</taxon>
        <taxon>Bacillales</taxon>
        <taxon>Caryophanaceae</taxon>
        <taxon>Ureibacillus</taxon>
    </lineage>
</organism>
<dbReference type="RefSeq" id="WP_036176653.1">
    <property type="nucleotide sequence ID" value="NZ_AVCZ01000018.1"/>
</dbReference>
<dbReference type="InterPro" id="IPR001926">
    <property type="entry name" value="TrpB-like_PALP"/>
</dbReference>
<dbReference type="OrthoDB" id="9780546at2"/>